<dbReference type="EMBL" id="JABXBU010000030">
    <property type="protein sequence ID" value="KAF8785773.1"/>
    <property type="molecule type" value="Genomic_DNA"/>
</dbReference>
<name>A0A8T0F9W8_ARGBR</name>
<evidence type="ECO:0000313" key="2">
    <source>
        <dbReference type="Proteomes" id="UP000807504"/>
    </source>
</evidence>
<sequence length="210" mass="24356">MSLLNDIGFTAHVHFFQYNDYLHPVEIAISDVYSEKTFGTCVDAPYCSSTYRDFDKNNYLSKYVHKVKFPPPKMGSLPLDKAEKYLKSHYLWLDRGRGQSLAVRGLSQKRFFQALGFRVVDVETDMFERDCTSLLNYRQEKLQPETSFNESSNSIVFINDESHRHRVHVSGDDSQCAGRLAAELANWIHKLKLDNFQDLTNKTLLKFNLL</sequence>
<protein>
    <submittedName>
        <fullName evidence="1">Uncharacterized protein</fullName>
    </submittedName>
</protein>
<gene>
    <name evidence="1" type="ORF">HNY73_011278</name>
</gene>
<dbReference type="Proteomes" id="UP000807504">
    <property type="component" value="Unassembled WGS sequence"/>
</dbReference>
<comment type="caution">
    <text evidence="1">The sequence shown here is derived from an EMBL/GenBank/DDBJ whole genome shotgun (WGS) entry which is preliminary data.</text>
</comment>
<reference evidence="1" key="2">
    <citation type="submission" date="2020-06" db="EMBL/GenBank/DDBJ databases">
        <authorList>
            <person name="Sheffer M."/>
        </authorList>
    </citation>
    <scope>NUCLEOTIDE SEQUENCE</scope>
</reference>
<evidence type="ECO:0000313" key="1">
    <source>
        <dbReference type="EMBL" id="KAF8785773.1"/>
    </source>
</evidence>
<dbReference type="AlphaFoldDB" id="A0A8T0F9W8"/>
<reference evidence="1" key="1">
    <citation type="journal article" date="2020" name="bioRxiv">
        <title>Chromosome-level reference genome of the European wasp spider Argiope bruennichi: a resource for studies on range expansion and evolutionary adaptation.</title>
        <authorList>
            <person name="Sheffer M.M."/>
            <person name="Hoppe A."/>
            <person name="Krehenwinkel H."/>
            <person name="Uhl G."/>
            <person name="Kuss A.W."/>
            <person name="Jensen L."/>
            <person name="Jensen C."/>
            <person name="Gillespie R.G."/>
            <person name="Hoff K.J."/>
            <person name="Prost S."/>
        </authorList>
    </citation>
    <scope>NUCLEOTIDE SEQUENCE</scope>
</reference>
<accession>A0A8T0F9W8</accession>
<proteinExistence type="predicted"/>
<organism evidence="1 2">
    <name type="scientific">Argiope bruennichi</name>
    <name type="common">Wasp spider</name>
    <name type="synonym">Aranea bruennichi</name>
    <dbReference type="NCBI Taxonomy" id="94029"/>
    <lineage>
        <taxon>Eukaryota</taxon>
        <taxon>Metazoa</taxon>
        <taxon>Ecdysozoa</taxon>
        <taxon>Arthropoda</taxon>
        <taxon>Chelicerata</taxon>
        <taxon>Arachnida</taxon>
        <taxon>Araneae</taxon>
        <taxon>Araneomorphae</taxon>
        <taxon>Entelegynae</taxon>
        <taxon>Araneoidea</taxon>
        <taxon>Araneidae</taxon>
        <taxon>Argiope</taxon>
    </lineage>
</organism>
<keyword evidence="2" id="KW-1185">Reference proteome</keyword>